<proteinExistence type="predicted"/>
<dbReference type="AlphaFoldDB" id="A0A644ZTK5"/>
<accession>A0A644ZTK5</accession>
<reference evidence="1" key="1">
    <citation type="submission" date="2019-08" db="EMBL/GenBank/DDBJ databases">
        <authorList>
            <person name="Kucharzyk K."/>
            <person name="Murdoch R.W."/>
            <person name="Higgins S."/>
            <person name="Loffler F."/>
        </authorList>
    </citation>
    <scope>NUCLEOTIDE SEQUENCE</scope>
</reference>
<gene>
    <name evidence="1" type="ORF">SDC9_87553</name>
</gene>
<protein>
    <submittedName>
        <fullName evidence="1">Uncharacterized protein</fullName>
    </submittedName>
</protein>
<organism evidence="1">
    <name type="scientific">bioreactor metagenome</name>
    <dbReference type="NCBI Taxonomy" id="1076179"/>
    <lineage>
        <taxon>unclassified sequences</taxon>
        <taxon>metagenomes</taxon>
        <taxon>ecological metagenomes</taxon>
    </lineage>
</organism>
<evidence type="ECO:0000313" key="1">
    <source>
        <dbReference type="EMBL" id="MPM40904.1"/>
    </source>
</evidence>
<name>A0A644ZTK5_9ZZZZ</name>
<comment type="caution">
    <text evidence="1">The sequence shown here is derived from an EMBL/GenBank/DDBJ whole genome shotgun (WGS) entry which is preliminary data.</text>
</comment>
<sequence length="156" mass="18462">MVTVTKYLTQVDLKRKICDCKEEEKLKVLFKEVSESELRIKPEEGMTGAYILREEKIIASCNHCKKVYFLMTTFEGGIQEQYVNIDSVELFDGSMRELRQVINNMFDEHENEIVTVATDDHTIKVLDKYDDEEKIVTRYVYLNREDKDLYKDLLED</sequence>
<dbReference type="EMBL" id="VSSQ01009171">
    <property type="protein sequence ID" value="MPM40904.1"/>
    <property type="molecule type" value="Genomic_DNA"/>
</dbReference>